<gene>
    <name evidence="1" type="ORF">PLEPLA_LOCUS39318</name>
</gene>
<comment type="caution">
    <text evidence="1">The sequence shown here is derived from an EMBL/GenBank/DDBJ whole genome shotgun (WGS) entry which is preliminary data.</text>
</comment>
<evidence type="ECO:0000313" key="1">
    <source>
        <dbReference type="EMBL" id="CAB1451624.1"/>
    </source>
</evidence>
<protein>
    <submittedName>
        <fullName evidence="1">Uncharacterized protein</fullName>
    </submittedName>
</protein>
<dbReference type="Proteomes" id="UP001153269">
    <property type="component" value="Unassembled WGS sequence"/>
</dbReference>
<dbReference type="EMBL" id="CADEAL010004094">
    <property type="protein sequence ID" value="CAB1451624.1"/>
    <property type="molecule type" value="Genomic_DNA"/>
</dbReference>
<name>A0A9N7VK38_PLEPL</name>
<sequence>MTEESEQMESAALFAHFNAGGGGCDPATPIYSVPIARQHPPAYGLLLMQNASPSPSSCLSASGKHPFNRTSSGYVSITGTVWVIAHRDNVAGHSSAYEDKQRVSKFTSDFRGVGFSSTAGRAASDKNRDLSCIGGRGVVQQPRRFGVYEVQTSEVAQFSDTVSPQQCARGSGWRKDVGKTECCTEQAVNHPSRHYHALPGPKSIHPFIHPSNHPSIHPSIHSSIRASVCPPRCAMLTQQKRPWS</sequence>
<evidence type="ECO:0000313" key="2">
    <source>
        <dbReference type="Proteomes" id="UP001153269"/>
    </source>
</evidence>
<keyword evidence="2" id="KW-1185">Reference proteome</keyword>
<dbReference type="AlphaFoldDB" id="A0A9N7VK38"/>
<organism evidence="1 2">
    <name type="scientific">Pleuronectes platessa</name>
    <name type="common">European plaice</name>
    <dbReference type="NCBI Taxonomy" id="8262"/>
    <lineage>
        <taxon>Eukaryota</taxon>
        <taxon>Metazoa</taxon>
        <taxon>Chordata</taxon>
        <taxon>Craniata</taxon>
        <taxon>Vertebrata</taxon>
        <taxon>Euteleostomi</taxon>
        <taxon>Actinopterygii</taxon>
        <taxon>Neopterygii</taxon>
        <taxon>Teleostei</taxon>
        <taxon>Neoteleostei</taxon>
        <taxon>Acanthomorphata</taxon>
        <taxon>Carangaria</taxon>
        <taxon>Pleuronectiformes</taxon>
        <taxon>Pleuronectoidei</taxon>
        <taxon>Pleuronectidae</taxon>
        <taxon>Pleuronectes</taxon>
    </lineage>
</organism>
<proteinExistence type="predicted"/>
<reference evidence="1" key="1">
    <citation type="submission" date="2020-03" db="EMBL/GenBank/DDBJ databases">
        <authorList>
            <person name="Weist P."/>
        </authorList>
    </citation>
    <scope>NUCLEOTIDE SEQUENCE</scope>
</reference>
<accession>A0A9N7VK38</accession>